<sequence>MKKRFLSLIIALAMMVGVFTPLLTSAADDEKTETVTVHKILMDKTSFNAFDVGTTGKDGTKYDGNKITNVKDFFVAKENKEGTATEIAGAYFVVKNADGTKFIKEDGTETDKEEEALKGTTTKDGLVLNTKNLKKGTYKIYEDQSKSSYKSADGQSILADAKAVPIEITLPLVNNSGVVKNAHVYPKNTEDKPLIDKNFKYEQGKSKVAEGYDAADEGAGPEVGAKYENSDKTKATVTSELGKKIPFEVKTKIPAKAKYKKLVWDDQMQKGLVYNKDLTISGLDLVKGTDYKVYETNRGFRLVMQDSGLKKVEEAAEKGEVELTLTYSAHLDGTVKPDQVKENNVTFDYSNKPGNENEPPETKPVDKKIKVSKTWAADGPKITEADRHVKAVFTLQEKQDDGSWKDVAEYESNYKENFEHEFTGLDDAKTYRVVESVSGYEPEYTKVGENGEIKIVDKIDNDNPKTLKPTNPKVVNGGRRFVKTDSEDTPNRLAGAEFYVKDSTGKKYLVAKSSTKADAESIDVSAKKTELDNAVKAYNKLLKEEQEGEAGKKAKAAIDQAQKEYNDAFVKAAQAYEWKEATKAPTDAVVLVSDSEGRLEITGLEYGEYKLEEKEAPKGFAKLTGTVDFTVEKGSYDSKQAEGELDYKQEGTKVFGKQIKNKFVSIPQTGGIGTIIFTAIGLAIMASAVIAIKKRQATEAR</sequence>
<feature type="transmembrane region" description="Helical" evidence="5">
    <location>
        <begin position="670"/>
        <end position="692"/>
    </location>
</feature>
<keyword evidence="1" id="KW-0134">Cell wall</keyword>
<dbReference type="Pfam" id="PF00746">
    <property type="entry name" value="Gram_pos_anchor"/>
    <property type="match status" value="1"/>
</dbReference>
<dbReference type="Gene3D" id="2.60.40.1140">
    <property type="entry name" value="Collagen-binding surface protein Cna, B-type domain"/>
    <property type="match status" value="1"/>
</dbReference>
<dbReference type="InterPro" id="IPR026466">
    <property type="entry name" value="Fim_isopep_form_D2_dom"/>
</dbReference>
<evidence type="ECO:0000259" key="11">
    <source>
        <dbReference type="Pfam" id="PF17802"/>
    </source>
</evidence>
<dbReference type="Pfam" id="PF16555">
    <property type="entry name" value="GramPos_pilinD1"/>
    <property type="match status" value="1"/>
</dbReference>
<dbReference type="InterPro" id="IPR032364">
    <property type="entry name" value="GramPos_pilinD1_N"/>
</dbReference>
<dbReference type="Proteomes" id="UP000215546">
    <property type="component" value="Unassembled WGS sequence"/>
</dbReference>
<dbReference type="EMBL" id="NDYE01000004">
    <property type="protein sequence ID" value="OXZ34216.1"/>
    <property type="molecule type" value="Genomic_DNA"/>
</dbReference>
<evidence type="ECO:0000256" key="6">
    <source>
        <dbReference type="SAM" id="SignalP"/>
    </source>
</evidence>
<proteinExistence type="predicted"/>
<reference evidence="13" key="1">
    <citation type="submission" date="2017-04" db="EMBL/GenBank/DDBJ databases">
        <title>Finegoldia magna isolated from orthopedic joint implant-associated infections.</title>
        <authorList>
            <person name="Bjorklund S."/>
            <person name="Bruggemann H."/>
            <person name="Jensen A."/>
            <person name="Hellmark B."/>
            <person name="Soderquist B."/>
        </authorList>
    </citation>
    <scope>NUCLEOTIDE SEQUENCE [LARGE SCALE GENOMIC DNA]</scope>
    <source>
        <strain evidence="13">12T273</strain>
    </source>
</reference>
<evidence type="ECO:0000256" key="5">
    <source>
        <dbReference type="SAM" id="Phobius"/>
    </source>
</evidence>
<evidence type="ECO:0000313" key="13">
    <source>
        <dbReference type="Proteomes" id="UP000215546"/>
    </source>
</evidence>
<name>A0A233VP69_FINMA</name>
<dbReference type="InterPro" id="IPR019931">
    <property type="entry name" value="LPXTG_anchor"/>
</dbReference>
<comment type="caution">
    <text evidence="12">The sequence shown here is derived from an EMBL/GenBank/DDBJ whole genome shotgun (WGS) entry which is preliminary data.</text>
</comment>
<dbReference type="InterPro" id="IPR032334">
    <property type="entry name" value="GramPos_pilinBB"/>
</dbReference>
<evidence type="ECO:0000259" key="10">
    <source>
        <dbReference type="Pfam" id="PF16570"/>
    </source>
</evidence>
<dbReference type="Gene3D" id="2.60.40.740">
    <property type="match status" value="1"/>
</dbReference>
<feature type="chain" id="PRO_5038578233" description="Isopeptide-forming domain-containing fimbrial protein" evidence="6">
    <location>
        <begin position="27"/>
        <end position="701"/>
    </location>
</feature>
<dbReference type="AlphaFoldDB" id="A0A233VP69"/>
<dbReference type="NCBIfam" id="TIGR04226">
    <property type="entry name" value="RrgB_K2N_iso_D2"/>
    <property type="match status" value="1"/>
</dbReference>
<keyword evidence="5" id="KW-0812">Transmembrane</keyword>
<feature type="signal peptide" evidence="6">
    <location>
        <begin position="1"/>
        <end position="26"/>
    </location>
</feature>
<evidence type="ECO:0000259" key="8">
    <source>
        <dbReference type="Pfam" id="PF16555"/>
    </source>
</evidence>
<dbReference type="InterPro" id="IPR013783">
    <property type="entry name" value="Ig-like_fold"/>
</dbReference>
<dbReference type="Gene3D" id="1.20.58.90">
    <property type="match status" value="1"/>
</dbReference>
<evidence type="ECO:0000259" key="9">
    <source>
        <dbReference type="Pfam" id="PF16569"/>
    </source>
</evidence>
<dbReference type="Gene3D" id="2.60.40.10">
    <property type="entry name" value="Immunoglobulins"/>
    <property type="match status" value="2"/>
</dbReference>
<keyword evidence="2" id="KW-0964">Secreted</keyword>
<dbReference type="InterPro" id="IPR032332">
    <property type="entry name" value="GramPos_pilinD3"/>
</dbReference>
<evidence type="ECO:0000256" key="1">
    <source>
        <dbReference type="ARBA" id="ARBA00022512"/>
    </source>
</evidence>
<evidence type="ECO:0000256" key="2">
    <source>
        <dbReference type="ARBA" id="ARBA00022525"/>
    </source>
</evidence>
<evidence type="ECO:0000256" key="4">
    <source>
        <dbReference type="ARBA" id="ARBA00023088"/>
    </source>
</evidence>
<accession>A0A233VP69</accession>
<feature type="domain" description="Gram-positive pilin backbone subunit 2 Cna-B-like" evidence="9">
    <location>
        <begin position="242"/>
        <end position="353"/>
    </location>
</feature>
<feature type="domain" description="Gram-positive cocci surface proteins LPxTG" evidence="7">
    <location>
        <begin position="666"/>
        <end position="695"/>
    </location>
</feature>
<dbReference type="RefSeq" id="WP_094208011.1">
    <property type="nucleotide sequence ID" value="NZ_NDYE01000004.1"/>
</dbReference>
<feature type="domain" description="SpaA-like prealbumin fold" evidence="11">
    <location>
        <begin position="590"/>
        <end position="635"/>
    </location>
</feature>
<dbReference type="Pfam" id="PF16570">
    <property type="entry name" value="GramPos_pilinD3"/>
    <property type="match status" value="1"/>
</dbReference>
<evidence type="ECO:0008006" key="14">
    <source>
        <dbReference type="Google" id="ProtNLM"/>
    </source>
</evidence>
<dbReference type="Pfam" id="PF16569">
    <property type="entry name" value="GramPos_pilinBB"/>
    <property type="match status" value="1"/>
</dbReference>
<gene>
    <name evidence="12" type="ORF">B9N55_01380</name>
</gene>
<feature type="domain" description="Gram-positive pilin backbone subunit 3 Cna-B-like" evidence="10">
    <location>
        <begin position="399"/>
        <end position="500"/>
    </location>
</feature>
<organism evidence="12 13">
    <name type="scientific">Finegoldia magna</name>
    <name type="common">Peptostreptococcus magnus</name>
    <dbReference type="NCBI Taxonomy" id="1260"/>
    <lineage>
        <taxon>Bacteria</taxon>
        <taxon>Bacillati</taxon>
        <taxon>Bacillota</taxon>
        <taxon>Tissierellia</taxon>
        <taxon>Tissierellales</taxon>
        <taxon>Peptoniphilaceae</taxon>
        <taxon>Finegoldia</taxon>
    </lineage>
</organism>
<dbReference type="NCBIfam" id="TIGR01167">
    <property type="entry name" value="LPXTG_anchor"/>
    <property type="match status" value="1"/>
</dbReference>
<keyword evidence="4" id="KW-0572">Peptidoglycan-anchor</keyword>
<keyword evidence="5" id="KW-0472">Membrane</keyword>
<dbReference type="Pfam" id="PF17802">
    <property type="entry name" value="SpaA"/>
    <property type="match status" value="1"/>
</dbReference>
<feature type="domain" description="Gram-positive pilin subunit D1 N-terminal" evidence="8">
    <location>
        <begin position="31"/>
        <end position="189"/>
    </location>
</feature>
<evidence type="ECO:0000256" key="3">
    <source>
        <dbReference type="ARBA" id="ARBA00022729"/>
    </source>
</evidence>
<keyword evidence="3 6" id="KW-0732">Signal</keyword>
<protein>
    <recommendedName>
        <fullName evidence="14">Isopeptide-forming domain-containing fimbrial protein</fullName>
    </recommendedName>
</protein>
<dbReference type="InterPro" id="IPR041033">
    <property type="entry name" value="SpaA_PFL_dom_1"/>
</dbReference>
<keyword evidence="5" id="KW-1133">Transmembrane helix</keyword>
<evidence type="ECO:0000259" key="7">
    <source>
        <dbReference type="Pfam" id="PF00746"/>
    </source>
</evidence>
<evidence type="ECO:0000313" key="12">
    <source>
        <dbReference type="EMBL" id="OXZ34216.1"/>
    </source>
</evidence>